<dbReference type="OrthoDB" id="17846at2759"/>
<sequence length="342" mass="37871">MKSSASSTTTTTTTTKQEVNSNSSSNVGLKNKNNNLSHLVSTKRLPIDISHDTLMDPVNIPSKFKLFQASSDNTGNIFGYIQYNLLDGVRVSARTLDSRLKVTVERPPSSVVSTSIANNNISNTPIKFSFSWYETPRGPREADIGINVSNLYSIYKKHLGSVFQVGCSAGIRVHSLSRMIVSPFINPKFTYFGKFGWINLNVPINKRSNRVVLKHHMFFSIAGNTLLSSLEVTSRLGDMSKYLSGGKESKDRLAANAYPCSNFDRNRITCGSRFFETIHYKIVHVNSSTEAGVRRVSKLYGVSWQLEFGLKHSLGGIGALQCLFTHTLGQKTNFGLSFGFDI</sequence>
<keyword evidence="3" id="KW-1185">Reference proteome</keyword>
<reference evidence="2" key="1">
    <citation type="submission" date="2020-01" db="EMBL/GenBank/DDBJ databases">
        <title>Development of genomics and gene disruption for Polysphondylium violaceum indicates a role for the polyketide synthase stlB in stalk morphogenesis.</title>
        <authorList>
            <person name="Narita B."/>
            <person name="Kawabe Y."/>
            <person name="Kin K."/>
            <person name="Saito T."/>
            <person name="Gibbs R."/>
            <person name="Kuspa A."/>
            <person name="Muzny D."/>
            <person name="Queller D."/>
            <person name="Richards S."/>
            <person name="Strassman J."/>
            <person name="Sucgang R."/>
            <person name="Worley K."/>
            <person name="Schaap P."/>
        </authorList>
    </citation>
    <scope>NUCLEOTIDE SEQUENCE</scope>
    <source>
        <strain evidence="2">QSvi11</strain>
    </source>
</reference>
<dbReference type="AlphaFoldDB" id="A0A8J4PU49"/>
<comment type="caution">
    <text evidence="2">The sequence shown here is derived from an EMBL/GenBank/DDBJ whole genome shotgun (WGS) entry which is preliminary data.</text>
</comment>
<feature type="region of interest" description="Disordered" evidence="1">
    <location>
        <begin position="1"/>
        <end position="35"/>
    </location>
</feature>
<evidence type="ECO:0000313" key="3">
    <source>
        <dbReference type="Proteomes" id="UP000695562"/>
    </source>
</evidence>
<accession>A0A8J4PU49</accession>
<dbReference type="Proteomes" id="UP000695562">
    <property type="component" value="Unassembled WGS sequence"/>
</dbReference>
<protein>
    <submittedName>
        <fullName evidence="2">Uncharacterized protein</fullName>
    </submittedName>
</protein>
<name>A0A8J4PU49_9MYCE</name>
<dbReference type="EMBL" id="AJWJ01000173">
    <property type="protein sequence ID" value="KAF2073943.1"/>
    <property type="molecule type" value="Genomic_DNA"/>
</dbReference>
<gene>
    <name evidence="2" type="ORF">CYY_004730</name>
</gene>
<evidence type="ECO:0000313" key="2">
    <source>
        <dbReference type="EMBL" id="KAF2073943.1"/>
    </source>
</evidence>
<feature type="compositionally biased region" description="Low complexity" evidence="1">
    <location>
        <begin position="1"/>
        <end position="15"/>
    </location>
</feature>
<evidence type="ECO:0000256" key="1">
    <source>
        <dbReference type="SAM" id="MobiDB-lite"/>
    </source>
</evidence>
<feature type="compositionally biased region" description="Polar residues" evidence="1">
    <location>
        <begin position="16"/>
        <end position="35"/>
    </location>
</feature>
<organism evidence="2 3">
    <name type="scientific">Polysphondylium violaceum</name>
    <dbReference type="NCBI Taxonomy" id="133409"/>
    <lineage>
        <taxon>Eukaryota</taxon>
        <taxon>Amoebozoa</taxon>
        <taxon>Evosea</taxon>
        <taxon>Eumycetozoa</taxon>
        <taxon>Dictyostelia</taxon>
        <taxon>Dictyosteliales</taxon>
        <taxon>Dictyosteliaceae</taxon>
        <taxon>Polysphondylium</taxon>
    </lineage>
</organism>
<proteinExistence type="predicted"/>